<evidence type="ECO:0000256" key="1">
    <source>
        <dbReference type="SAM" id="SignalP"/>
    </source>
</evidence>
<dbReference type="OrthoDB" id="253734at2"/>
<keyword evidence="1" id="KW-0732">Signal</keyword>
<dbReference type="KEGG" id="tpla:ElP_63620"/>
<evidence type="ECO:0000313" key="2">
    <source>
        <dbReference type="EMBL" id="QDV38407.1"/>
    </source>
</evidence>
<dbReference type="Proteomes" id="UP000317835">
    <property type="component" value="Chromosome"/>
</dbReference>
<sequence length="430" mass="46332" precursor="true">MSRLRIVSQQAAALGLGLLLGPSPFGGAAEPAAVPAQEDIGQPPSGVAEPGFETRPLIPGTDLSREEVERIDQELLENILRIEDPAERSLALVDAARYKILTRDLETARRALDRAAESTTQIVDPKRRDLRLISTSRAFVSLAQEDINSAVSGAAGILSLEPELSIQERVDLLDRALEAFDRAAELAFRIEHIGYGPQTQYVVVEQQAQGGQSIGVIAFRDPGALGDQQGLVPRLRELAGRYIERAAEHAAAIRVPVWRDIALTAVTGSAATSNQFELGRRLSRSIPGLELRFDAIVTIAEAEARRGDPGVATGDYAEAARTLASIPIADLRGTLNDVLVESLIAAGRFPDARRCIVLYPDDVDRLEALGAVAESMGSRGLSDEAREWIRQEVAAENRSSLYRRVNDGVLSTLERYGGGNYPGGGGLRAY</sequence>
<feature type="chain" id="PRO_5022184746" evidence="1">
    <location>
        <begin position="29"/>
        <end position="430"/>
    </location>
</feature>
<protein>
    <submittedName>
        <fullName evidence="2">Uncharacterized protein</fullName>
    </submittedName>
</protein>
<keyword evidence="3" id="KW-1185">Reference proteome</keyword>
<dbReference type="AlphaFoldDB" id="A0A518HC44"/>
<reference evidence="2 3" key="1">
    <citation type="submission" date="2019-02" db="EMBL/GenBank/DDBJ databases">
        <title>Deep-cultivation of Planctomycetes and their phenomic and genomic characterization uncovers novel biology.</title>
        <authorList>
            <person name="Wiegand S."/>
            <person name="Jogler M."/>
            <person name="Boedeker C."/>
            <person name="Pinto D."/>
            <person name="Vollmers J."/>
            <person name="Rivas-Marin E."/>
            <person name="Kohn T."/>
            <person name="Peeters S.H."/>
            <person name="Heuer A."/>
            <person name="Rast P."/>
            <person name="Oberbeckmann S."/>
            <person name="Bunk B."/>
            <person name="Jeske O."/>
            <person name="Meyerdierks A."/>
            <person name="Storesund J.E."/>
            <person name="Kallscheuer N."/>
            <person name="Luecker S."/>
            <person name="Lage O.M."/>
            <person name="Pohl T."/>
            <person name="Merkel B.J."/>
            <person name="Hornburger P."/>
            <person name="Mueller R.-W."/>
            <person name="Bruemmer F."/>
            <person name="Labrenz M."/>
            <person name="Spormann A.M."/>
            <person name="Op den Camp H."/>
            <person name="Overmann J."/>
            <person name="Amann R."/>
            <person name="Jetten M.S.M."/>
            <person name="Mascher T."/>
            <person name="Medema M.H."/>
            <person name="Devos D.P."/>
            <person name="Kaster A.-K."/>
            <person name="Ovreas L."/>
            <person name="Rohde M."/>
            <person name="Galperin M.Y."/>
            <person name="Jogler C."/>
        </authorList>
    </citation>
    <scope>NUCLEOTIDE SEQUENCE [LARGE SCALE GENOMIC DNA]</scope>
    <source>
        <strain evidence="2 3">ElP</strain>
    </source>
</reference>
<accession>A0A518HC44</accession>
<feature type="signal peptide" evidence="1">
    <location>
        <begin position="1"/>
        <end position="28"/>
    </location>
</feature>
<name>A0A518HC44_9BACT</name>
<gene>
    <name evidence="2" type="ORF">ElP_63620</name>
</gene>
<proteinExistence type="predicted"/>
<dbReference type="EMBL" id="CP036426">
    <property type="protein sequence ID" value="QDV38407.1"/>
    <property type="molecule type" value="Genomic_DNA"/>
</dbReference>
<evidence type="ECO:0000313" key="3">
    <source>
        <dbReference type="Proteomes" id="UP000317835"/>
    </source>
</evidence>
<dbReference type="RefSeq" id="WP_145276869.1">
    <property type="nucleotide sequence ID" value="NZ_CP036426.1"/>
</dbReference>
<organism evidence="2 3">
    <name type="scientific">Tautonia plasticadhaerens</name>
    <dbReference type="NCBI Taxonomy" id="2527974"/>
    <lineage>
        <taxon>Bacteria</taxon>
        <taxon>Pseudomonadati</taxon>
        <taxon>Planctomycetota</taxon>
        <taxon>Planctomycetia</taxon>
        <taxon>Isosphaerales</taxon>
        <taxon>Isosphaeraceae</taxon>
        <taxon>Tautonia</taxon>
    </lineage>
</organism>